<dbReference type="RefSeq" id="WP_047942517.1">
    <property type="nucleotide sequence ID" value="NZ_LDPH01000010.1"/>
</dbReference>
<reference evidence="1 2" key="1">
    <citation type="submission" date="2015-05" db="EMBL/GenBank/DDBJ databases">
        <title>Whole genome sequence and identification of bacterial endophytes from Costus igneus.</title>
        <authorList>
            <person name="Lee Y.P."/>
            <person name="Gan H.M."/>
            <person name="Eng W."/>
            <person name="Wheatley M.S."/>
            <person name="Caraballo A."/>
            <person name="Polter S."/>
            <person name="Savka M.A."/>
            <person name="Hudson A.O."/>
        </authorList>
    </citation>
    <scope>NUCLEOTIDE SEQUENCE [LARGE SCALE GENOMIC DNA]</scope>
    <source>
        <strain evidence="1 2">RIT379</strain>
    </source>
</reference>
<dbReference type="PATRIC" id="fig|1397.4.peg.654"/>
<dbReference type="Proteomes" id="UP000036045">
    <property type="component" value="Unassembled WGS sequence"/>
</dbReference>
<dbReference type="InterPro" id="IPR006490">
    <property type="entry name" value="Maj_tail_phi13"/>
</dbReference>
<dbReference type="AlphaFoldDB" id="A0A0J1IJR5"/>
<protein>
    <submittedName>
        <fullName evidence="1">Phage tail protein</fullName>
    </submittedName>
</protein>
<dbReference type="NCBIfam" id="TIGR01603">
    <property type="entry name" value="maj_tail_phi13"/>
    <property type="match status" value="1"/>
</dbReference>
<keyword evidence="2" id="KW-1185">Reference proteome</keyword>
<gene>
    <name evidence="1" type="ORF">ABW02_12725</name>
</gene>
<dbReference type="OrthoDB" id="2184075at2"/>
<accession>A0A0J1IJR5</accession>
<proteinExistence type="predicted"/>
<evidence type="ECO:0000313" key="1">
    <source>
        <dbReference type="EMBL" id="KLV26213.1"/>
    </source>
</evidence>
<evidence type="ECO:0000313" key="2">
    <source>
        <dbReference type="Proteomes" id="UP000036045"/>
    </source>
</evidence>
<organism evidence="1 2">
    <name type="scientific">Niallia circulans</name>
    <name type="common">Bacillus circulans</name>
    <dbReference type="NCBI Taxonomy" id="1397"/>
    <lineage>
        <taxon>Bacteria</taxon>
        <taxon>Bacillati</taxon>
        <taxon>Bacillota</taxon>
        <taxon>Bacilli</taxon>
        <taxon>Bacillales</taxon>
        <taxon>Bacillaceae</taxon>
        <taxon>Niallia</taxon>
    </lineage>
</organism>
<name>A0A0J1IJR5_NIACI</name>
<comment type="caution">
    <text evidence="1">The sequence shown here is derived from an EMBL/GenBank/DDBJ whole genome shotgun (WGS) entry which is preliminary data.</text>
</comment>
<dbReference type="EMBL" id="LDPH01000010">
    <property type="protein sequence ID" value="KLV26213.1"/>
    <property type="molecule type" value="Genomic_DNA"/>
</dbReference>
<sequence>MPKAKEMLYPVGVENLFIAFMTEGKDTADVAPTYDELIYSLPTIETLGIAGAPTTARKWASNKIFVNVTKNGQFTLTLDHTAIPVEVADKMNGKTAEKGVVFETAALIELPYFAIGFIAPLNDGSKIARWYPKCQVTTNDESYTTKNDETTIPTQQLVMTATPLLFNDVTKVDFNSARDSATGVTAEDFMKQVITSQAQLATLGSSAPIDGGE</sequence>